<evidence type="ECO:0000256" key="2">
    <source>
        <dbReference type="ARBA" id="ARBA00023134"/>
    </source>
</evidence>
<keyword evidence="2" id="KW-0342">GTP-binding</keyword>
<dbReference type="GO" id="GO:0005525">
    <property type="term" value="F:GTP binding"/>
    <property type="evidence" value="ECO:0007669"/>
    <property type="project" value="UniProtKB-KW"/>
</dbReference>
<dbReference type="InterPro" id="IPR003578">
    <property type="entry name" value="Small_GTPase_Rho"/>
</dbReference>
<dbReference type="PANTHER" id="PTHR24072">
    <property type="entry name" value="RHO FAMILY GTPASE"/>
    <property type="match status" value="1"/>
</dbReference>
<reference evidence="3 4" key="1">
    <citation type="submission" date="2020-03" db="EMBL/GenBank/DDBJ databases">
        <title>Dissostichus mawsoni Genome sequencing and assembly.</title>
        <authorList>
            <person name="Park H."/>
        </authorList>
    </citation>
    <scope>NUCLEOTIDE SEQUENCE [LARGE SCALE GENOMIC DNA]</scope>
    <source>
        <strain evidence="3">DM0001</strain>
        <tissue evidence="3">Muscle</tissue>
    </source>
</reference>
<dbReference type="SMART" id="SM00175">
    <property type="entry name" value="RAB"/>
    <property type="match status" value="1"/>
</dbReference>
<dbReference type="Gene3D" id="3.40.50.300">
    <property type="entry name" value="P-loop containing nucleotide triphosphate hydrolases"/>
    <property type="match status" value="1"/>
</dbReference>
<dbReference type="AlphaFoldDB" id="A0A7J5YJS1"/>
<dbReference type="SMART" id="SM00174">
    <property type="entry name" value="RHO"/>
    <property type="match status" value="1"/>
</dbReference>
<dbReference type="PROSITE" id="PS51420">
    <property type="entry name" value="RHO"/>
    <property type="match status" value="1"/>
</dbReference>
<dbReference type="Pfam" id="PF00071">
    <property type="entry name" value="Ras"/>
    <property type="match status" value="2"/>
</dbReference>
<keyword evidence="4" id="KW-1185">Reference proteome</keyword>
<evidence type="ECO:0000313" key="3">
    <source>
        <dbReference type="EMBL" id="KAF3849705.1"/>
    </source>
</evidence>
<dbReference type="OrthoDB" id="8830751at2759"/>
<protein>
    <submittedName>
        <fullName evidence="3">Uncharacterized protein</fullName>
    </submittedName>
</protein>
<keyword evidence="1" id="KW-0547">Nucleotide-binding</keyword>
<dbReference type="GO" id="GO:0007264">
    <property type="term" value="P:small GTPase-mediated signal transduction"/>
    <property type="evidence" value="ECO:0007669"/>
    <property type="project" value="InterPro"/>
</dbReference>
<accession>A0A7J5YJS1</accession>
<organism evidence="3 4">
    <name type="scientific">Dissostichus mawsoni</name>
    <name type="common">Antarctic cod</name>
    <dbReference type="NCBI Taxonomy" id="36200"/>
    <lineage>
        <taxon>Eukaryota</taxon>
        <taxon>Metazoa</taxon>
        <taxon>Chordata</taxon>
        <taxon>Craniata</taxon>
        <taxon>Vertebrata</taxon>
        <taxon>Euteleostomi</taxon>
        <taxon>Actinopterygii</taxon>
        <taxon>Neopterygii</taxon>
        <taxon>Teleostei</taxon>
        <taxon>Neoteleostei</taxon>
        <taxon>Acanthomorphata</taxon>
        <taxon>Eupercaria</taxon>
        <taxon>Perciformes</taxon>
        <taxon>Notothenioidei</taxon>
        <taxon>Nototheniidae</taxon>
        <taxon>Dissostichus</taxon>
    </lineage>
</organism>
<dbReference type="InterPro" id="IPR027417">
    <property type="entry name" value="P-loop_NTPase"/>
</dbReference>
<proteinExistence type="predicted"/>
<dbReference type="InterPro" id="IPR001806">
    <property type="entry name" value="Small_GTPase"/>
</dbReference>
<dbReference type="Proteomes" id="UP000518266">
    <property type="component" value="Unassembled WGS sequence"/>
</dbReference>
<evidence type="ECO:0000313" key="4">
    <source>
        <dbReference type="Proteomes" id="UP000518266"/>
    </source>
</evidence>
<dbReference type="EMBL" id="JAAKFY010000011">
    <property type="protein sequence ID" value="KAF3849705.1"/>
    <property type="molecule type" value="Genomic_DNA"/>
</dbReference>
<comment type="caution">
    <text evidence="3">The sequence shown here is derived from an EMBL/GenBank/DDBJ whole genome shotgun (WGS) entry which is preliminary data.</text>
</comment>
<sequence length="211" mass="23398">MRADREDELEPGVISCMLVGDGAVGKTSMIVSYTSNGYPTEYQQTGFDVFLEEFDGFRALSYAHTDVFLLCFSMVNPTSFHNITKKWVPEIRAYNPSAPIVLVGTQSDLLLDVNVLINLDQLNVKPIPNSRARSMADRSGCRLRGVFFAHTKELEEAFDAAFLPPLRTKPANLRRGGFPTDALKLSPSAVGRSFFASSELINRPCGLWTKL</sequence>
<dbReference type="SUPFAM" id="SSF52540">
    <property type="entry name" value="P-loop containing nucleoside triphosphate hydrolases"/>
    <property type="match status" value="1"/>
</dbReference>
<name>A0A7J5YJS1_DISMA</name>
<evidence type="ECO:0000256" key="1">
    <source>
        <dbReference type="ARBA" id="ARBA00022741"/>
    </source>
</evidence>
<dbReference type="GO" id="GO:0003924">
    <property type="term" value="F:GTPase activity"/>
    <property type="evidence" value="ECO:0007669"/>
    <property type="project" value="InterPro"/>
</dbReference>
<gene>
    <name evidence="3" type="ORF">F7725_019424</name>
</gene>